<dbReference type="RefSeq" id="XP_012191373.1">
    <property type="nucleotide sequence ID" value="XM_012335983.1"/>
</dbReference>
<keyword evidence="2" id="KW-0436">Ligase</keyword>
<protein>
    <submittedName>
        <fullName evidence="2">Ubiquitin-protein ligase</fullName>
    </submittedName>
</protein>
<feature type="compositionally biased region" description="Polar residues" evidence="1">
    <location>
        <begin position="104"/>
        <end position="117"/>
    </location>
</feature>
<dbReference type="AlphaFoldDB" id="R9P8V4"/>
<feature type="compositionally biased region" description="Polar residues" evidence="1">
    <location>
        <begin position="186"/>
        <end position="218"/>
    </location>
</feature>
<proteinExistence type="predicted"/>
<feature type="compositionally biased region" description="Low complexity" evidence="1">
    <location>
        <begin position="76"/>
        <end position="90"/>
    </location>
</feature>
<sequence length="294" mass="30087">MMQDLAVIDVSRADLACCRAARYSMTVANLLPTIHDTMKYFALSMVSALALASIGSEVASRPLPQTQSDTQNQRYAQQAPSSGSQASQTGSAGGFGGTASATQNNDYSQVAPGNQVMNGGGQSASLQGLAGTVMQGANVGSLLQRRQSDGQSGQQASAGGYAGTSSAYQNNDYSGVAPGNSVELGGSQSASDQGTSGTVDQFSNGGQVSQRSLPNDPTQLLNVFQNGIPTEMVARAAQDASSDDNGIYIVSTKFGPPTTSANEQHPVACAQGGEHCIPHYEGLGPEERPSPQVG</sequence>
<evidence type="ECO:0000313" key="2">
    <source>
        <dbReference type="EMBL" id="GAC97786.1"/>
    </source>
</evidence>
<dbReference type="GeneID" id="24110652"/>
<name>R9P8V4_PSEHS</name>
<keyword evidence="3" id="KW-1185">Reference proteome</keyword>
<reference evidence="3" key="1">
    <citation type="journal article" date="2013" name="Genome Announc.">
        <title>Draft genome sequence of the basidiomycetous yeast-like fungus Pseudozyma hubeiensis SY62, which produces an abundant amount of the biosurfactant mannosylerythritol lipids.</title>
        <authorList>
            <person name="Konishi M."/>
            <person name="Hatada Y."/>
            <person name="Horiuchi J."/>
        </authorList>
    </citation>
    <scope>NUCLEOTIDE SEQUENCE [LARGE SCALE GENOMIC DNA]</scope>
    <source>
        <strain evidence="3">SY62</strain>
    </source>
</reference>
<dbReference type="GO" id="GO:0016874">
    <property type="term" value="F:ligase activity"/>
    <property type="evidence" value="ECO:0007669"/>
    <property type="project" value="UniProtKB-KW"/>
</dbReference>
<dbReference type="Proteomes" id="UP000014071">
    <property type="component" value="Unassembled WGS sequence"/>
</dbReference>
<feature type="region of interest" description="Disordered" evidence="1">
    <location>
        <begin position="144"/>
        <end position="163"/>
    </location>
</feature>
<feature type="compositionally biased region" description="Polar residues" evidence="1">
    <location>
        <begin position="63"/>
        <end position="75"/>
    </location>
</feature>
<feature type="region of interest" description="Disordered" evidence="1">
    <location>
        <begin position="62"/>
        <end position="122"/>
    </location>
</feature>
<feature type="compositionally biased region" description="Low complexity" evidence="1">
    <location>
        <begin position="149"/>
        <end position="163"/>
    </location>
</feature>
<dbReference type="HOGENOM" id="CLU_082486_0_0_1"/>
<evidence type="ECO:0000313" key="3">
    <source>
        <dbReference type="Proteomes" id="UP000014071"/>
    </source>
</evidence>
<organism evidence="2 3">
    <name type="scientific">Pseudozyma hubeiensis (strain SY62)</name>
    <name type="common">Yeast</name>
    <dbReference type="NCBI Taxonomy" id="1305764"/>
    <lineage>
        <taxon>Eukaryota</taxon>
        <taxon>Fungi</taxon>
        <taxon>Dikarya</taxon>
        <taxon>Basidiomycota</taxon>
        <taxon>Ustilaginomycotina</taxon>
        <taxon>Ustilaginomycetes</taxon>
        <taxon>Ustilaginales</taxon>
        <taxon>Ustilaginaceae</taxon>
        <taxon>Pseudozyma</taxon>
    </lineage>
</organism>
<gene>
    <name evidence="2" type="ORF">PHSY_005373</name>
</gene>
<accession>R9P8V4</accession>
<feature type="region of interest" description="Disordered" evidence="1">
    <location>
        <begin position="169"/>
        <end position="218"/>
    </location>
</feature>
<dbReference type="EMBL" id="DF238811">
    <property type="protein sequence ID" value="GAC97786.1"/>
    <property type="molecule type" value="Genomic_DNA"/>
</dbReference>
<dbReference type="OrthoDB" id="2556109at2759"/>
<evidence type="ECO:0000256" key="1">
    <source>
        <dbReference type="SAM" id="MobiDB-lite"/>
    </source>
</evidence>